<protein>
    <submittedName>
        <fullName evidence="2">Uncharacterized protein</fullName>
    </submittedName>
</protein>
<organism evidence="2 3">
    <name type="scientific">Mycena pura</name>
    <dbReference type="NCBI Taxonomy" id="153505"/>
    <lineage>
        <taxon>Eukaryota</taxon>
        <taxon>Fungi</taxon>
        <taxon>Dikarya</taxon>
        <taxon>Basidiomycota</taxon>
        <taxon>Agaricomycotina</taxon>
        <taxon>Agaricomycetes</taxon>
        <taxon>Agaricomycetidae</taxon>
        <taxon>Agaricales</taxon>
        <taxon>Marasmiineae</taxon>
        <taxon>Mycenaceae</taxon>
        <taxon>Mycena</taxon>
    </lineage>
</organism>
<keyword evidence="3" id="KW-1185">Reference proteome</keyword>
<dbReference type="AlphaFoldDB" id="A0AAD6YGI6"/>
<sequence length="224" mass="23641">MLRLARCASRRPQSPPLAAHLVILFFMCRSISISDGIYLMIKARRLNNPSSFALNGIIVLGTDPYIALNSGSRVTIVASAANLSQQVHEDRAEVDGRLDIPSAHAPALAHETAGHNTRGTLDVGMLTTLQISYNRAASAIAELQDLVYDALAQRQVAEVQVHELESSLTIPFLAPVGSAGASTYADALAPIPPSSSSQTSANAAPAATTPDDTFDWVPELGDIG</sequence>
<feature type="compositionally biased region" description="Low complexity" evidence="1">
    <location>
        <begin position="194"/>
        <end position="210"/>
    </location>
</feature>
<evidence type="ECO:0000313" key="2">
    <source>
        <dbReference type="EMBL" id="KAJ7215939.1"/>
    </source>
</evidence>
<feature type="region of interest" description="Disordered" evidence="1">
    <location>
        <begin position="190"/>
        <end position="224"/>
    </location>
</feature>
<dbReference type="EMBL" id="JARJCW010000016">
    <property type="protein sequence ID" value="KAJ7215939.1"/>
    <property type="molecule type" value="Genomic_DNA"/>
</dbReference>
<comment type="caution">
    <text evidence="2">The sequence shown here is derived from an EMBL/GenBank/DDBJ whole genome shotgun (WGS) entry which is preliminary data.</text>
</comment>
<dbReference type="Proteomes" id="UP001219525">
    <property type="component" value="Unassembled WGS sequence"/>
</dbReference>
<evidence type="ECO:0000313" key="3">
    <source>
        <dbReference type="Proteomes" id="UP001219525"/>
    </source>
</evidence>
<name>A0AAD6YGI6_9AGAR</name>
<evidence type="ECO:0000256" key="1">
    <source>
        <dbReference type="SAM" id="MobiDB-lite"/>
    </source>
</evidence>
<proteinExistence type="predicted"/>
<reference evidence="2" key="1">
    <citation type="submission" date="2023-03" db="EMBL/GenBank/DDBJ databases">
        <title>Massive genome expansion in bonnet fungi (Mycena s.s.) driven by repeated elements and novel gene families across ecological guilds.</title>
        <authorList>
            <consortium name="Lawrence Berkeley National Laboratory"/>
            <person name="Harder C.B."/>
            <person name="Miyauchi S."/>
            <person name="Viragh M."/>
            <person name="Kuo A."/>
            <person name="Thoen E."/>
            <person name="Andreopoulos B."/>
            <person name="Lu D."/>
            <person name="Skrede I."/>
            <person name="Drula E."/>
            <person name="Henrissat B."/>
            <person name="Morin E."/>
            <person name="Kohler A."/>
            <person name="Barry K."/>
            <person name="LaButti K."/>
            <person name="Morin E."/>
            <person name="Salamov A."/>
            <person name="Lipzen A."/>
            <person name="Mereny Z."/>
            <person name="Hegedus B."/>
            <person name="Baldrian P."/>
            <person name="Stursova M."/>
            <person name="Weitz H."/>
            <person name="Taylor A."/>
            <person name="Grigoriev I.V."/>
            <person name="Nagy L.G."/>
            <person name="Martin F."/>
            <person name="Kauserud H."/>
        </authorList>
    </citation>
    <scope>NUCLEOTIDE SEQUENCE</scope>
    <source>
        <strain evidence="2">9144</strain>
    </source>
</reference>
<gene>
    <name evidence="2" type="ORF">GGX14DRAFT_696406</name>
</gene>
<accession>A0AAD6YGI6</accession>